<dbReference type="AlphaFoldDB" id="A0AAD6MZ12"/>
<reference evidence="8" key="1">
    <citation type="journal article" date="2023" name="IMA Fungus">
        <title>Comparative genomic study of the Penicillium genus elucidates a diverse pangenome and 15 lateral gene transfer events.</title>
        <authorList>
            <person name="Petersen C."/>
            <person name="Sorensen T."/>
            <person name="Nielsen M.R."/>
            <person name="Sondergaard T.E."/>
            <person name="Sorensen J.L."/>
            <person name="Fitzpatrick D.A."/>
            <person name="Frisvad J.C."/>
            <person name="Nielsen K.L."/>
        </authorList>
    </citation>
    <scope>NUCLEOTIDE SEQUENCE</scope>
    <source>
        <strain evidence="8">IBT 17514</strain>
    </source>
</reference>
<feature type="transmembrane region" description="Helical" evidence="6">
    <location>
        <begin position="46"/>
        <end position="69"/>
    </location>
</feature>
<proteinExistence type="inferred from homology"/>
<reference evidence="8" key="2">
    <citation type="submission" date="2023-01" db="EMBL/GenBank/DDBJ databases">
        <authorList>
            <person name="Petersen C."/>
        </authorList>
    </citation>
    <scope>NUCLEOTIDE SEQUENCE</scope>
    <source>
        <strain evidence="8">IBT 17514</strain>
    </source>
</reference>
<dbReference type="InterPro" id="IPR052337">
    <property type="entry name" value="SAT4-like"/>
</dbReference>
<protein>
    <recommendedName>
        <fullName evidence="7">Rhodopsin domain-containing protein</fullName>
    </recommendedName>
</protein>
<evidence type="ECO:0000256" key="2">
    <source>
        <dbReference type="ARBA" id="ARBA00022692"/>
    </source>
</evidence>
<feature type="transmembrane region" description="Helical" evidence="6">
    <location>
        <begin position="16"/>
        <end position="34"/>
    </location>
</feature>
<comment type="caution">
    <text evidence="8">The sequence shown here is derived from an EMBL/GenBank/DDBJ whole genome shotgun (WGS) entry which is preliminary data.</text>
</comment>
<dbReference type="EMBL" id="JAQJAN010000003">
    <property type="protein sequence ID" value="KAJ5733720.1"/>
    <property type="molecule type" value="Genomic_DNA"/>
</dbReference>
<dbReference type="PANTHER" id="PTHR33048">
    <property type="entry name" value="PTH11-LIKE INTEGRAL MEMBRANE PROTEIN (AFU_ORTHOLOGUE AFUA_5G11245)"/>
    <property type="match status" value="1"/>
</dbReference>
<evidence type="ECO:0000256" key="3">
    <source>
        <dbReference type="ARBA" id="ARBA00022989"/>
    </source>
</evidence>
<evidence type="ECO:0000256" key="1">
    <source>
        <dbReference type="ARBA" id="ARBA00004141"/>
    </source>
</evidence>
<feature type="domain" description="Rhodopsin" evidence="7">
    <location>
        <begin position="35"/>
        <end position="277"/>
    </location>
</feature>
<keyword evidence="9" id="KW-1185">Reference proteome</keyword>
<dbReference type="InterPro" id="IPR049326">
    <property type="entry name" value="Rhodopsin_dom_fungi"/>
</dbReference>
<dbReference type="PANTHER" id="PTHR33048:SF47">
    <property type="entry name" value="INTEGRAL MEMBRANE PROTEIN-RELATED"/>
    <property type="match status" value="1"/>
</dbReference>
<dbReference type="Proteomes" id="UP001215712">
    <property type="component" value="Unassembled WGS sequence"/>
</dbReference>
<dbReference type="GO" id="GO:0016020">
    <property type="term" value="C:membrane"/>
    <property type="evidence" value="ECO:0007669"/>
    <property type="project" value="UniProtKB-SubCell"/>
</dbReference>
<evidence type="ECO:0000256" key="4">
    <source>
        <dbReference type="ARBA" id="ARBA00023136"/>
    </source>
</evidence>
<feature type="transmembrane region" description="Helical" evidence="6">
    <location>
        <begin position="185"/>
        <end position="207"/>
    </location>
</feature>
<accession>A0AAD6MZ12</accession>
<evidence type="ECO:0000256" key="6">
    <source>
        <dbReference type="SAM" id="Phobius"/>
    </source>
</evidence>
<feature type="transmembrane region" description="Helical" evidence="6">
    <location>
        <begin position="137"/>
        <end position="156"/>
    </location>
</feature>
<keyword evidence="3 6" id="KW-1133">Transmembrane helix</keyword>
<evidence type="ECO:0000313" key="8">
    <source>
        <dbReference type="EMBL" id="KAJ5733720.1"/>
    </source>
</evidence>
<comment type="subcellular location">
    <subcellularLocation>
        <location evidence="1">Membrane</location>
        <topology evidence="1">Multi-pass membrane protein</topology>
    </subcellularLocation>
</comment>
<evidence type="ECO:0000256" key="5">
    <source>
        <dbReference type="ARBA" id="ARBA00038359"/>
    </source>
</evidence>
<evidence type="ECO:0000313" key="9">
    <source>
        <dbReference type="Proteomes" id="UP001215712"/>
    </source>
</evidence>
<comment type="similarity">
    <text evidence="5">Belongs to the SAT4 family.</text>
</comment>
<feature type="transmembrane region" description="Helical" evidence="6">
    <location>
        <begin position="252"/>
        <end position="273"/>
    </location>
</feature>
<dbReference type="Pfam" id="PF20684">
    <property type="entry name" value="Fung_rhodopsin"/>
    <property type="match status" value="1"/>
</dbReference>
<keyword evidence="4 6" id="KW-0472">Membrane</keyword>
<organism evidence="8 9">
    <name type="scientific">Penicillium malachiteum</name>
    <dbReference type="NCBI Taxonomy" id="1324776"/>
    <lineage>
        <taxon>Eukaryota</taxon>
        <taxon>Fungi</taxon>
        <taxon>Dikarya</taxon>
        <taxon>Ascomycota</taxon>
        <taxon>Pezizomycotina</taxon>
        <taxon>Eurotiomycetes</taxon>
        <taxon>Eurotiomycetidae</taxon>
        <taxon>Eurotiales</taxon>
        <taxon>Aspergillaceae</taxon>
        <taxon>Penicillium</taxon>
    </lineage>
</organism>
<keyword evidence="2 6" id="KW-0812">Transmembrane</keyword>
<feature type="transmembrane region" description="Helical" evidence="6">
    <location>
        <begin position="107"/>
        <end position="125"/>
    </location>
</feature>
<sequence length="347" mass="39593">MSSVAFNDHAKVSKPVFLGIIWTFTALSIIFLAFRIKMKLSVSHRLFIDDGFALLAGIIMLAYAIIWQIKGQVLYELYAVGSGKAEMTVEFIAQYNIFMRYIAPSTILFYSCLWAIKFSFLAFFLQLGSKAKSHRIWWYIVLAVTLGVYIACVADVDYRCSLSGLEYIMEQCGTQSRIHFSNRTFWANCAGDIVTDILILSVPYVILRKTQIPFRKKMILLSIFSATIVVMVVALVRVVINSSLNKNRDISWLYFWSGVEMGVAIMISCTASFRQLFINSKNQHMFNEKAQNSYASPLISWNNKSKTKVSYESTGTVNTDYEEGCEKLRPMEMVHVRSELSQSTEYM</sequence>
<feature type="transmembrane region" description="Helical" evidence="6">
    <location>
        <begin position="219"/>
        <end position="240"/>
    </location>
</feature>
<name>A0AAD6MZ12_9EURO</name>
<gene>
    <name evidence="8" type="ORF">N7493_002506</name>
</gene>
<evidence type="ECO:0000259" key="7">
    <source>
        <dbReference type="Pfam" id="PF20684"/>
    </source>
</evidence>